<sequence length="603" mass="67757">MGKKKRHDPIHDWLDAGIRRAFGDKRAWNKFYNKGGSDSDSSWDSGRSGLQRRSTTGGISNGQRSQLLSRHNGFAPGFGNNVQNFSQGAGNLTYSYKGSRGALTHPGPYNSTLQTAPLPPLPPMRNSRQLPYLGPVPGQFNSNVPGYSQQPSMGNMGPVPQQELPHRPARGASISGPSSPFVQRSGLPQRPGQFGPQRRRATAPAQLPLRNPSHQSTHGLAPRANTDIVREKAAGLDEENKGESPRSHSIGADPRGELGRRYTESGKMGDESALEHEDRHQKRGVITFNLPGYKIAVEKKPSRSSQTGGRDSRSSGDKSGQGSSRSLGALGRRLSQRIKRSSNGFPILTQFAPEPGHIPYRQVETDQAEQQRAQEHADRVLALQRYAQERREAEKKIQRETVEVAERYNKPMSYQMEVSGEVGRVAREREGGDIERIRKERREATQSRELRDAVRKYGDEKRRKDEEERRAEEQGRTRKGKQWEAAGREHTGTQRRRREIAAPRQIHRPAKVPIVNGVPATMNKQQEDMTGTYIERMVPRDKVPPAALTEENLRGRQEGFTNSAVPSIMNRGLGDMTRTILEGYVSLEDIRRREEEERHQRWR</sequence>
<keyword evidence="3" id="KW-1185">Reference proteome</keyword>
<feature type="region of interest" description="Disordered" evidence="1">
    <location>
        <begin position="436"/>
        <end position="509"/>
    </location>
</feature>
<feature type="compositionally biased region" description="Basic and acidic residues" evidence="1">
    <location>
        <begin position="436"/>
        <end position="476"/>
    </location>
</feature>
<dbReference type="RefSeq" id="XP_031870524.1">
    <property type="nucleotide sequence ID" value="XM_032013924.1"/>
</dbReference>
<evidence type="ECO:0000256" key="1">
    <source>
        <dbReference type="SAM" id="MobiDB-lite"/>
    </source>
</evidence>
<dbReference type="EMBL" id="NPIC01000003">
    <property type="protein sequence ID" value="RDL37868.1"/>
    <property type="molecule type" value="Genomic_DNA"/>
</dbReference>
<organism evidence="2 3">
    <name type="scientific">Venustampulla echinocandica</name>
    <dbReference type="NCBI Taxonomy" id="2656787"/>
    <lineage>
        <taxon>Eukaryota</taxon>
        <taxon>Fungi</taxon>
        <taxon>Dikarya</taxon>
        <taxon>Ascomycota</taxon>
        <taxon>Pezizomycotina</taxon>
        <taxon>Leotiomycetes</taxon>
        <taxon>Helotiales</taxon>
        <taxon>Pleuroascaceae</taxon>
        <taxon>Venustampulla</taxon>
    </lineage>
</organism>
<accession>A0A370TQT6</accession>
<dbReference type="Proteomes" id="UP000254866">
    <property type="component" value="Unassembled WGS sequence"/>
</dbReference>
<evidence type="ECO:0000313" key="3">
    <source>
        <dbReference type="Proteomes" id="UP000254866"/>
    </source>
</evidence>
<feature type="compositionally biased region" description="Basic and acidic residues" evidence="1">
    <location>
        <begin position="228"/>
        <end position="246"/>
    </location>
</feature>
<feature type="region of interest" description="Disordered" evidence="1">
    <location>
        <begin position="32"/>
        <end position="75"/>
    </location>
</feature>
<feature type="compositionally biased region" description="Polar residues" evidence="1">
    <location>
        <begin position="139"/>
        <end position="153"/>
    </location>
</feature>
<feature type="compositionally biased region" description="Polar residues" evidence="1">
    <location>
        <begin position="51"/>
        <end position="69"/>
    </location>
</feature>
<comment type="caution">
    <text evidence="2">The sequence shown here is derived from an EMBL/GenBank/DDBJ whole genome shotgun (WGS) entry which is preliminary data.</text>
</comment>
<dbReference type="AlphaFoldDB" id="A0A370TQT6"/>
<dbReference type="GeneID" id="43598150"/>
<name>A0A370TQT6_9HELO</name>
<feature type="compositionally biased region" description="Low complexity" evidence="1">
    <location>
        <begin position="35"/>
        <end position="49"/>
    </location>
</feature>
<feature type="compositionally biased region" description="Low complexity" evidence="1">
    <location>
        <begin position="186"/>
        <end position="196"/>
    </location>
</feature>
<feature type="compositionally biased region" description="Basic and acidic residues" evidence="1">
    <location>
        <begin position="254"/>
        <end position="280"/>
    </location>
</feature>
<proteinExistence type="predicted"/>
<feature type="region of interest" description="Disordered" evidence="1">
    <location>
        <begin position="127"/>
        <end position="356"/>
    </location>
</feature>
<feature type="compositionally biased region" description="Low complexity" evidence="1">
    <location>
        <begin position="317"/>
        <end position="326"/>
    </location>
</feature>
<protein>
    <submittedName>
        <fullName evidence="2">Uncharacterized protein</fullName>
    </submittedName>
</protein>
<reference evidence="2 3" key="1">
    <citation type="journal article" date="2018" name="IMA Fungus">
        <title>IMA Genome-F 9: Draft genome sequence of Annulohypoxylon stygium, Aspergillus mulundensis, Berkeleyomyces basicola (syn. Thielaviopsis basicola), Ceratocystis smalleyi, two Cercospora beticola strains, Coleophoma cylindrospora, Fusarium fracticaudum, Phialophora cf. hyalina, and Morchella septimelata.</title>
        <authorList>
            <person name="Wingfield B.D."/>
            <person name="Bills G.F."/>
            <person name="Dong Y."/>
            <person name="Huang W."/>
            <person name="Nel W.J."/>
            <person name="Swalarsk-Parry B.S."/>
            <person name="Vaghefi N."/>
            <person name="Wilken P.M."/>
            <person name="An Z."/>
            <person name="de Beer Z.W."/>
            <person name="De Vos L."/>
            <person name="Chen L."/>
            <person name="Duong T.A."/>
            <person name="Gao Y."/>
            <person name="Hammerbacher A."/>
            <person name="Kikkert J.R."/>
            <person name="Li Y."/>
            <person name="Li H."/>
            <person name="Li K."/>
            <person name="Li Q."/>
            <person name="Liu X."/>
            <person name="Ma X."/>
            <person name="Naidoo K."/>
            <person name="Pethybridge S.J."/>
            <person name="Sun J."/>
            <person name="Steenkamp E.T."/>
            <person name="van der Nest M.A."/>
            <person name="van Wyk S."/>
            <person name="Wingfield M.J."/>
            <person name="Xiong C."/>
            <person name="Yue Q."/>
            <person name="Zhang X."/>
        </authorList>
    </citation>
    <scope>NUCLEOTIDE SEQUENCE [LARGE SCALE GENOMIC DNA]</scope>
    <source>
        <strain evidence="2 3">BP 5553</strain>
    </source>
</reference>
<gene>
    <name evidence="2" type="ORF">BP5553_05301</name>
</gene>
<evidence type="ECO:0000313" key="2">
    <source>
        <dbReference type="EMBL" id="RDL37868.1"/>
    </source>
</evidence>